<dbReference type="STRING" id="1172194.WQQ_31260"/>
<evidence type="ECO:0000256" key="1">
    <source>
        <dbReference type="SAM" id="SignalP"/>
    </source>
</evidence>
<dbReference type="EMBL" id="AKGD01000002">
    <property type="protein sequence ID" value="EIT69544.1"/>
    <property type="molecule type" value="Genomic_DNA"/>
</dbReference>
<keyword evidence="3" id="KW-1185">Reference proteome</keyword>
<dbReference type="Proteomes" id="UP000003704">
    <property type="component" value="Unassembled WGS sequence"/>
</dbReference>
<accession>I7ZCG0</accession>
<comment type="caution">
    <text evidence="2">The sequence shown here is derived from an EMBL/GenBank/DDBJ whole genome shotgun (WGS) entry which is preliminary data.</text>
</comment>
<keyword evidence="1" id="KW-0732">Signal</keyword>
<dbReference type="RefSeq" id="WP_007186065.1">
    <property type="nucleotide sequence ID" value="NZ_AKGD01000002.1"/>
</dbReference>
<dbReference type="AlphaFoldDB" id="I7ZCG0"/>
<feature type="signal peptide" evidence="1">
    <location>
        <begin position="1"/>
        <end position="23"/>
    </location>
</feature>
<protein>
    <submittedName>
        <fullName evidence="2">Uncharacterized protein</fullName>
    </submittedName>
</protein>
<reference evidence="2 3" key="1">
    <citation type="journal article" date="2012" name="J. Bacteriol.">
        <title>Genome Sequence of n-Alkane-Degrading Hydrocarboniphaga effusa Strain AP103T (ATCC BAA-332T).</title>
        <authorList>
            <person name="Chang H.K."/>
            <person name="Zylstra G.J."/>
            <person name="Chae J.C."/>
        </authorList>
    </citation>
    <scope>NUCLEOTIDE SEQUENCE [LARGE SCALE GENOMIC DNA]</scope>
    <source>
        <strain evidence="2 3">AP103</strain>
    </source>
</reference>
<proteinExistence type="predicted"/>
<evidence type="ECO:0000313" key="3">
    <source>
        <dbReference type="Proteomes" id="UP000003704"/>
    </source>
</evidence>
<gene>
    <name evidence="2" type="ORF">WQQ_31260</name>
</gene>
<evidence type="ECO:0000313" key="2">
    <source>
        <dbReference type="EMBL" id="EIT69544.1"/>
    </source>
</evidence>
<organism evidence="2 3">
    <name type="scientific">Hydrocarboniphaga effusa AP103</name>
    <dbReference type="NCBI Taxonomy" id="1172194"/>
    <lineage>
        <taxon>Bacteria</taxon>
        <taxon>Pseudomonadati</taxon>
        <taxon>Pseudomonadota</taxon>
        <taxon>Gammaproteobacteria</taxon>
        <taxon>Nevskiales</taxon>
        <taxon>Nevskiaceae</taxon>
        <taxon>Hydrocarboniphaga</taxon>
    </lineage>
</organism>
<name>I7ZCG0_9GAMM</name>
<dbReference type="OrthoDB" id="7065039at2"/>
<sequence length="167" mass="18376">MIRSLAHAIAATLLVQAGSNAFAADAGALTRDELNRCATQVQTLRSESARLTSESFDANAQKSAYDAKSMQLKAEAEALKPDDMKGSLALAERQKQHNADLAAFNTRIAQLRQQITDINAVRTQYDRNCSNRPYRRTDFHGMPEASQQAMRAGLSDVVVPYFDEPSK</sequence>
<feature type="chain" id="PRO_5003712551" evidence="1">
    <location>
        <begin position="24"/>
        <end position="167"/>
    </location>
</feature>